<protein>
    <submittedName>
        <fullName evidence="2">Speckle-type POZ protein B</fullName>
    </submittedName>
</protein>
<evidence type="ECO:0000259" key="1">
    <source>
        <dbReference type="PROSITE" id="PS50097"/>
    </source>
</evidence>
<dbReference type="Proteomes" id="UP000887013">
    <property type="component" value="Unassembled WGS sequence"/>
</dbReference>
<comment type="caution">
    <text evidence="2">The sequence shown here is derived from an EMBL/GenBank/DDBJ whole genome shotgun (WGS) entry which is preliminary data.</text>
</comment>
<feature type="domain" description="BTB" evidence="1">
    <location>
        <begin position="187"/>
        <end position="251"/>
    </location>
</feature>
<dbReference type="SMART" id="SM00225">
    <property type="entry name" value="BTB"/>
    <property type="match status" value="1"/>
</dbReference>
<dbReference type="FunFam" id="3.30.710.10:FF:000159">
    <property type="entry name" value="Speckle-type POZ protein B"/>
    <property type="match status" value="1"/>
</dbReference>
<keyword evidence="3" id="KW-1185">Reference proteome</keyword>
<reference evidence="2" key="1">
    <citation type="submission" date="2020-08" db="EMBL/GenBank/DDBJ databases">
        <title>Multicomponent nature underlies the extraordinary mechanical properties of spider dragline silk.</title>
        <authorList>
            <person name="Kono N."/>
            <person name="Nakamura H."/>
            <person name="Mori M."/>
            <person name="Yoshida Y."/>
            <person name="Ohtoshi R."/>
            <person name="Malay A.D."/>
            <person name="Moran D.A.P."/>
            <person name="Tomita M."/>
            <person name="Numata K."/>
            <person name="Arakawa K."/>
        </authorList>
    </citation>
    <scope>NUCLEOTIDE SEQUENCE</scope>
</reference>
<sequence length="359" mass="41310">MIRCPIEWRFDSNRIKSSVLELNAEWTLECLMYTIKKLHNPYSKPVRLRICRNYIRGDDIIYGKLNICASPLNKTRNVLCGNSTLLHEWKFNQLLTDGRSFAHIDLDFELPVSMRNMYLSYVISGVIFIFKDTEFFIDEMEEQLPVSEGARIADSGNTTIIDTNEFNSLKNLSEDMMHLFDEGSSFADVVLECESFSVPAHKSILSARSPVFSAMFKTEMKESREETVDIIDMDISVLQTMLVYIYSGNTDGLSMSNAHDLLFAADKYQLIELKKVCSKFLRSNANDQNILNILVFGYLHDLDLKDFAVSFICNEVEDFSVLENSEEWKRLCEEISTLAIEVSVAFIKTKEEKWNNSNN</sequence>
<dbReference type="OrthoDB" id="6410189at2759"/>
<gene>
    <name evidence="2" type="primary">spop-b</name>
    <name evidence="2" type="ORF">NPIL_128021</name>
</gene>
<evidence type="ECO:0000313" key="2">
    <source>
        <dbReference type="EMBL" id="GFU37432.1"/>
    </source>
</evidence>
<organism evidence="2 3">
    <name type="scientific">Nephila pilipes</name>
    <name type="common">Giant wood spider</name>
    <name type="synonym">Nephila maculata</name>
    <dbReference type="NCBI Taxonomy" id="299642"/>
    <lineage>
        <taxon>Eukaryota</taxon>
        <taxon>Metazoa</taxon>
        <taxon>Ecdysozoa</taxon>
        <taxon>Arthropoda</taxon>
        <taxon>Chelicerata</taxon>
        <taxon>Arachnida</taxon>
        <taxon>Araneae</taxon>
        <taxon>Araneomorphae</taxon>
        <taxon>Entelegynae</taxon>
        <taxon>Araneoidea</taxon>
        <taxon>Nephilidae</taxon>
        <taxon>Nephila</taxon>
    </lineage>
</organism>
<dbReference type="InterPro" id="IPR011333">
    <property type="entry name" value="SKP1/BTB/POZ_sf"/>
</dbReference>
<accession>A0A8X6QPK5</accession>
<dbReference type="PANTHER" id="PTHR24413">
    <property type="entry name" value="SPECKLE-TYPE POZ PROTEIN"/>
    <property type="match status" value="1"/>
</dbReference>
<dbReference type="PROSITE" id="PS50097">
    <property type="entry name" value="BTB"/>
    <property type="match status" value="1"/>
</dbReference>
<dbReference type="InterPro" id="IPR000210">
    <property type="entry name" value="BTB/POZ_dom"/>
</dbReference>
<dbReference type="Gene3D" id="3.30.710.10">
    <property type="entry name" value="Potassium Channel Kv1.1, Chain A"/>
    <property type="match status" value="1"/>
</dbReference>
<dbReference type="Pfam" id="PF00651">
    <property type="entry name" value="BTB"/>
    <property type="match status" value="1"/>
</dbReference>
<evidence type="ECO:0000313" key="3">
    <source>
        <dbReference type="Proteomes" id="UP000887013"/>
    </source>
</evidence>
<dbReference type="EMBL" id="BMAW01131010">
    <property type="protein sequence ID" value="GFU37432.1"/>
    <property type="molecule type" value="Genomic_DNA"/>
</dbReference>
<dbReference type="SUPFAM" id="SSF54695">
    <property type="entry name" value="POZ domain"/>
    <property type="match status" value="1"/>
</dbReference>
<proteinExistence type="predicted"/>
<name>A0A8X6QPK5_NEPPI</name>
<dbReference type="AlphaFoldDB" id="A0A8X6QPK5"/>